<keyword evidence="9 14" id="KW-0274">FAD</keyword>
<dbReference type="RefSeq" id="WP_053602846.1">
    <property type="nucleotide sequence ID" value="NZ_CP012600.1"/>
</dbReference>
<evidence type="ECO:0000256" key="5">
    <source>
        <dbReference type="ARBA" id="ARBA00022679"/>
    </source>
</evidence>
<accession>A0A0M4G7P1</accession>
<dbReference type="InterPro" id="IPR023465">
    <property type="entry name" value="Riboflavin_kinase_dom_sf"/>
</dbReference>
<keyword evidence="8 14" id="KW-0418">Kinase</keyword>
<evidence type="ECO:0000259" key="15">
    <source>
        <dbReference type="SMART" id="SM00904"/>
    </source>
</evidence>
<evidence type="ECO:0000256" key="8">
    <source>
        <dbReference type="ARBA" id="ARBA00022777"/>
    </source>
</evidence>
<dbReference type="EC" id="2.7.7.2" evidence="14"/>
<comment type="catalytic activity">
    <reaction evidence="13 14">
        <text>FMN + ATP + H(+) = FAD + diphosphate</text>
        <dbReference type="Rhea" id="RHEA:17237"/>
        <dbReference type="ChEBI" id="CHEBI:15378"/>
        <dbReference type="ChEBI" id="CHEBI:30616"/>
        <dbReference type="ChEBI" id="CHEBI:33019"/>
        <dbReference type="ChEBI" id="CHEBI:57692"/>
        <dbReference type="ChEBI" id="CHEBI:58210"/>
        <dbReference type="EC" id="2.7.7.2"/>
    </reaction>
</comment>
<dbReference type="OrthoDB" id="9803667at2"/>
<dbReference type="InterPro" id="IPR004821">
    <property type="entry name" value="Cyt_trans-like"/>
</dbReference>
<dbReference type="STRING" id="1441095.AM592_05430"/>
<organism evidence="16 17">
    <name type="scientific">Bacillus gobiensis</name>
    <dbReference type="NCBI Taxonomy" id="1441095"/>
    <lineage>
        <taxon>Bacteria</taxon>
        <taxon>Bacillati</taxon>
        <taxon>Bacillota</taxon>
        <taxon>Bacilli</taxon>
        <taxon>Bacillales</taxon>
        <taxon>Bacillaceae</taxon>
        <taxon>Bacillus</taxon>
    </lineage>
</organism>
<keyword evidence="17" id="KW-1185">Reference proteome</keyword>
<keyword evidence="11" id="KW-0511">Multifunctional enzyme</keyword>
<comment type="pathway">
    <text evidence="2 14">Cofactor biosynthesis; FMN biosynthesis; FMN from riboflavin (ATP route): step 1/1.</text>
</comment>
<name>A0A0M4G7P1_9BACI</name>
<evidence type="ECO:0000313" key="17">
    <source>
        <dbReference type="Proteomes" id="UP000067625"/>
    </source>
</evidence>
<dbReference type="SUPFAM" id="SSF82114">
    <property type="entry name" value="Riboflavin kinase-like"/>
    <property type="match status" value="1"/>
</dbReference>
<dbReference type="PANTHER" id="PTHR22749:SF6">
    <property type="entry name" value="RIBOFLAVIN KINASE"/>
    <property type="match status" value="1"/>
</dbReference>
<dbReference type="Gene3D" id="3.40.50.620">
    <property type="entry name" value="HUPs"/>
    <property type="match status" value="1"/>
</dbReference>
<dbReference type="PATRIC" id="fig|1441095.3.peg.1182"/>
<dbReference type="PANTHER" id="PTHR22749">
    <property type="entry name" value="RIBOFLAVIN KINASE/FMN ADENYLYLTRANSFERASE"/>
    <property type="match status" value="1"/>
</dbReference>
<comment type="similarity">
    <text evidence="14">Belongs to the ribF family.</text>
</comment>
<evidence type="ECO:0000256" key="14">
    <source>
        <dbReference type="PIRNR" id="PIRNR004491"/>
    </source>
</evidence>
<evidence type="ECO:0000256" key="9">
    <source>
        <dbReference type="ARBA" id="ARBA00022827"/>
    </source>
</evidence>
<dbReference type="PIRSF" id="PIRSF004491">
    <property type="entry name" value="FAD_Synth"/>
    <property type="match status" value="1"/>
</dbReference>
<dbReference type="FunFam" id="2.40.30.30:FF:000004">
    <property type="entry name" value="Riboflavin biosynthesis protein"/>
    <property type="match status" value="1"/>
</dbReference>
<dbReference type="CDD" id="cd02064">
    <property type="entry name" value="FAD_synthetase_N"/>
    <property type="match status" value="1"/>
</dbReference>
<evidence type="ECO:0000256" key="12">
    <source>
        <dbReference type="ARBA" id="ARBA00047880"/>
    </source>
</evidence>
<evidence type="ECO:0000256" key="7">
    <source>
        <dbReference type="ARBA" id="ARBA00022741"/>
    </source>
</evidence>
<comment type="catalytic activity">
    <reaction evidence="12 14">
        <text>riboflavin + ATP = FMN + ADP + H(+)</text>
        <dbReference type="Rhea" id="RHEA:14357"/>
        <dbReference type="ChEBI" id="CHEBI:15378"/>
        <dbReference type="ChEBI" id="CHEBI:30616"/>
        <dbReference type="ChEBI" id="CHEBI:57986"/>
        <dbReference type="ChEBI" id="CHEBI:58210"/>
        <dbReference type="ChEBI" id="CHEBI:456216"/>
        <dbReference type="EC" id="2.7.1.26"/>
    </reaction>
</comment>
<dbReference type="UniPathway" id="UPA00276">
    <property type="reaction ID" value="UER00406"/>
</dbReference>
<reference evidence="16 17" key="2">
    <citation type="journal article" date="2016" name="Int. J. Syst. Evol. Microbiol.">
        <title>Bacillus gobiensis sp. nov., isolated from a soil sample.</title>
        <authorList>
            <person name="Liu B."/>
            <person name="Liu G.H."/>
            <person name="Cetin S."/>
            <person name="Schumann P."/>
            <person name="Pan Z.Z."/>
            <person name="Chen Q.Q."/>
        </authorList>
    </citation>
    <scope>NUCLEOTIDE SEQUENCE [LARGE SCALE GENOMIC DNA]</scope>
    <source>
        <strain evidence="16 17">FJAT-4402</strain>
    </source>
</reference>
<dbReference type="EMBL" id="CP012600">
    <property type="protein sequence ID" value="ALC81095.1"/>
    <property type="molecule type" value="Genomic_DNA"/>
</dbReference>
<sequence length="328" mass="37137">MKTIHISHPHSFTRGDLPETVMALGYFDGVHLGHQKVIQTAKDIAELEKRKTAVMTFYPHPTSVLKKESEPKDVITPIREKERLIESLGVDILYIVEFTPIFASLTPQEFVDNYIINLNVKHITAGFDFSFGHMGKGNMENFPSFSRDAVKSTTVKRLSRDDSKISSTLIRQALKSGDVQLAAELLGRPHYVKGTVIHGDKRGRTIGFPTANTELSDPYIVPPTGVYSVIAELDGKAIKGVCNIGYKPTFKKERASLPSIEVHLFNFDEMIYGKELTINWMKRIRSEQKFNGINELIEQISKDKEQAYEDLKRFDEKLPMCKSSERTT</sequence>
<evidence type="ECO:0000256" key="1">
    <source>
        <dbReference type="ARBA" id="ARBA00004726"/>
    </source>
</evidence>
<dbReference type="UniPathway" id="UPA00277">
    <property type="reaction ID" value="UER00407"/>
</dbReference>
<evidence type="ECO:0000256" key="2">
    <source>
        <dbReference type="ARBA" id="ARBA00005201"/>
    </source>
</evidence>
<evidence type="ECO:0000313" key="16">
    <source>
        <dbReference type="EMBL" id="ALC81095.1"/>
    </source>
</evidence>
<dbReference type="InterPro" id="IPR015865">
    <property type="entry name" value="Riboflavin_kinase_bac/euk"/>
</dbReference>
<keyword evidence="3 14" id="KW-0285">Flavoprotein</keyword>
<dbReference type="GO" id="GO:0006747">
    <property type="term" value="P:FAD biosynthetic process"/>
    <property type="evidence" value="ECO:0007669"/>
    <property type="project" value="UniProtKB-UniRule"/>
</dbReference>
<dbReference type="EC" id="2.7.1.26" evidence="14"/>
<comment type="pathway">
    <text evidence="1 14">Cofactor biosynthesis; FAD biosynthesis; FAD from FMN: step 1/1.</text>
</comment>
<keyword evidence="7 14" id="KW-0547">Nucleotide-binding</keyword>
<dbReference type="GO" id="GO:0009231">
    <property type="term" value="P:riboflavin biosynthetic process"/>
    <property type="evidence" value="ECO:0007669"/>
    <property type="project" value="InterPro"/>
</dbReference>
<evidence type="ECO:0000256" key="3">
    <source>
        <dbReference type="ARBA" id="ARBA00022630"/>
    </source>
</evidence>
<dbReference type="SMART" id="SM00904">
    <property type="entry name" value="Flavokinase"/>
    <property type="match status" value="1"/>
</dbReference>
<dbReference type="InterPro" id="IPR014729">
    <property type="entry name" value="Rossmann-like_a/b/a_fold"/>
</dbReference>
<dbReference type="NCBIfam" id="NF004160">
    <property type="entry name" value="PRK05627.1-3"/>
    <property type="match status" value="1"/>
</dbReference>
<dbReference type="FunFam" id="3.40.50.620:FF:000021">
    <property type="entry name" value="Riboflavin biosynthesis protein"/>
    <property type="match status" value="1"/>
</dbReference>
<keyword evidence="5 14" id="KW-0808">Transferase</keyword>
<dbReference type="InterPro" id="IPR015864">
    <property type="entry name" value="FAD_synthase"/>
</dbReference>
<dbReference type="GO" id="GO:0008531">
    <property type="term" value="F:riboflavin kinase activity"/>
    <property type="evidence" value="ECO:0007669"/>
    <property type="project" value="UniProtKB-UniRule"/>
</dbReference>
<dbReference type="Proteomes" id="UP000067625">
    <property type="component" value="Chromosome"/>
</dbReference>
<keyword evidence="4 14" id="KW-0288">FMN</keyword>
<dbReference type="Pfam" id="PF06574">
    <property type="entry name" value="FAD_syn"/>
    <property type="match status" value="1"/>
</dbReference>
<dbReference type="NCBIfam" id="NF004162">
    <property type="entry name" value="PRK05627.1-5"/>
    <property type="match status" value="1"/>
</dbReference>
<dbReference type="NCBIfam" id="TIGR00125">
    <property type="entry name" value="cyt_tran_rel"/>
    <property type="match status" value="1"/>
</dbReference>
<dbReference type="NCBIfam" id="NF004161">
    <property type="entry name" value="PRK05627.1-4"/>
    <property type="match status" value="1"/>
</dbReference>
<keyword evidence="6 14" id="KW-0548">Nucleotidyltransferase</keyword>
<gene>
    <name evidence="16" type="ORF">AM592_05430</name>
</gene>
<evidence type="ECO:0000256" key="6">
    <source>
        <dbReference type="ARBA" id="ARBA00022695"/>
    </source>
</evidence>
<keyword evidence="10 14" id="KW-0067">ATP-binding</keyword>
<dbReference type="Pfam" id="PF01687">
    <property type="entry name" value="Flavokinase"/>
    <property type="match status" value="1"/>
</dbReference>
<reference evidence="17" key="1">
    <citation type="submission" date="2015-08" db="EMBL/GenBank/DDBJ databases">
        <title>Genome sequencing project for genomic taxonomy and phylogenomics of Bacillus-like bacteria.</title>
        <authorList>
            <person name="Liu B."/>
            <person name="Wang J."/>
            <person name="Zhu Y."/>
            <person name="Liu G."/>
            <person name="Chen Q."/>
            <person name="Chen Z."/>
            <person name="Lan J."/>
            <person name="Che J."/>
            <person name="Ge C."/>
            <person name="Shi H."/>
            <person name="Pan Z."/>
            <person name="Liu X."/>
        </authorList>
    </citation>
    <scope>NUCLEOTIDE SEQUENCE [LARGE SCALE GENOMIC DNA]</scope>
    <source>
        <strain evidence="17">FJAT-4402</strain>
    </source>
</reference>
<dbReference type="InterPro" id="IPR002606">
    <property type="entry name" value="Riboflavin_kinase_bac"/>
</dbReference>
<dbReference type="NCBIfam" id="TIGR00083">
    <property type="entry name" value="ribF"/>
    <property type="match status" value="1"/>
</dbReference>
<dbReference type="GO" id="GO:0005524">
    <property type="term" value="F:ATP binding"/>
    <property type="evidence" value="ECO:0007669"/>
    <property type="project" value="UniProtKB-UniRule"/>
</dbReference>
<dbReference type="GO" id="GO:0009398">
    <property type="term" value="P:FMN biosynthetic process"/>
    <property type="evidence" value="ECO:0007669"/>
    <property type="project" value="UniProtKB-UniRule"/>
</dbReference>
<dbReference type="SUPFAM" id="SSF52374">
    <property type="entry name" value="Nucleotidylyl transferase"/>
    <property type="match status" value="1"/>
</dbReference>
<dbReference type="InterPro" id="IPR023468">
    <property type="entry name" value="Riboflavin_kinase"/>
</dbReference>
<feature type="domain" description="Riboflavin kinase" evidence="15">
    <location>
        <begin position="185"/>
        <end position="312"/>
    </location>
</feature>
<proteinExistence type="inferred from homology"/>
<evidence type="ECO:0000256" key="10">
    <source>
        <dbReference type="ARBA" id="ARBA00022840"/>
    </source>
</evidence>
<evidence type="ECO:0000256" key="4">
    <source>
        <dbReference type="ARBA" id="ARBA00022643"/>
    </source>
</evidence>
<protein>
    <recommendedName>
        <fullName evidence="14">Riboflavin biosynthesis protein</fullName>
    </recommendedName>
    <domain>
        <recommendedName>
            <fullName evidence="14">Riboflavin kinase</fullName>
            <ecNumber evidence="14">2.7.1.26</ecNumber>
        </recommendedName>
        <alternativeName>
            <fullName evidence="14">Flavokinase</fullName>
        </alternativeName>
    </domain>
    <domain>
        <recommendedName>
            <fullName evidence="14">FMN adenylyltransferase</fullName>
            <ecNumber evidence="14">2.7.7.2</ecNumber>
        </recommendedName>
        <alternativeName>
            <fullName evidence="14">FAD pyrophosphorylase</fullName>
        </alternativeName>
        <alternativeName>
            <fullName evidence="14">FAD synthase</fullName>
        </alternativeName>
    </domain>
</protein>
<dbReference type="AlphaFoldDB" id="A0A0M4G7P1"/>
<dbReference type="GO" id="GO:0003919">
    <property type="term" value="F:FMN adenylyltransferase activity"/>
    <property type="evidence" value="ECO:0007669"/>
    <property type="project" value="UniProtKB-UniRule"/>
</dbReference>
<evidence type="ECO:0000256" key="13">
    <source>
        <dbReference type="ARBA" id="ARBA00049494"/>
    </source>
</evidence>
<dbReference type="Gene3D" id="2.40.30.30">
    <property type="entry name" value="Riboflavin kinase-like"/>
    <property type="match status" value="1"/>
</dbReference>
<evidence type="ECO:0000256" key="11">
    <source>
        <dbReference type="ARBA" id="ARBA00023268"/>
    </source>
</evidence>